<comment type="caution">
    <text evidence="2">The sequence shown here is derived from an EMBL/GenBank/DDBJ whole genome shotgun (WGS) entry which is preliminary data.</text>
</comment>
<feature type="region of interest" description="Disordered" evidence="1">
    <location>
        <begin position="292"/>
        <end position="351"/>
    </location>
</feature>
<dbReference type="EMBL" id="JABXXO010000006">
    <property type="protein sequence ID" value="KAF7776013.1"/>
    <property type="molecule type" value="Genomic_DNA"/>
</dbReference>
<dbReference type="Proteomes" id="UP000629468">
    <property type="component" value="Unassembled WGS sequence"/>
</dbReference>
<evidence type="ECO:0000313" key="2">
    <source>
        <dbReference type="EMBL" id="KAF7776013.1"/>
    </source>
</evidence>
<feature type="compositionally biased region" description="Basic and acidic residues" evidence="1">
    <location>
        <begin position="120"/>
        <end position="130"/>
    </location>
</feature>
<dbReference type="PANTHER" id="PTHR40635">
    <property type="match status" value="1"/>
</dbReference>
<dbReference type="PANTHER" id="PTHR40635:SF1">
    <property type="match status" value="1"/>
</dbReference>
<reference evidence="2 3" key="1">
    <citation type="journal article" name="Sci. Rep.">
        <title>Telomere-to-telomere assembled and centromere annotated genomes of the two main subspecies of the button mushroom Agaricus bisporus reveal especially polymorphic chromosome ends.</title>
        <authorList>
            <person name="Sonnenberg A.S.M."/>
            <person name="Sedaghat-Telgerd N."/>
            <person name="Lavrijssen B."/>
            <person name="Ohm R.A."/>
            <person name="Hendrickx P.M."/>
            <person name="Scholtmeijer K."/>
            <person name="Baars J.J.P."/>
            <person name="van Peer A."/>
        </authorList>
    </citation>
    <scope>NUCLEOTIDE SEQUENCE [LARGE SCALE GENOMIC DNA]</scope>
    <source>
        <strain evidence="2 3">H119_p4</strain>
    </source>
</reference>
<dbReference type="AlphaFoldDB" id="A0A8H7KHC7"/>
<proteinExistence type="predicted"/>
<gene>
    <name evidence="2" type="ORF">Agabi119p4_4406</name>
</gene>
<evidence type="ECO:0000256" key="1">
    <source>
        <dbReference type="SAM" id="MobiDB-lite"/>
    </source>
</evidence>
<accession>A0A8H7KHC7</accession>
<sequence>MSFKARNLYYLRISEQIVLPIYVYLDELHLDWMSDQVLQHVLADLRPYILPKLLAESSVLSTPATSKKVTVDTHRGDTYQFCYFLRRTEPHSIVLKTRNYVARKAEQPMAPRAVASLDSTSRDRAADDHSARKKRKLRSTTKDALSPPPARSAKKRKAEPVAINESSSEEEGPNPRVGDESNQSIIVDADQDVMSIDVDTDATFNLPIDEEEEKPKPALQLKYKGFNIYGQCLCIIVEPWPTVRITKDPLQELGSVAYQKSRHKEPHIQTSTPASRAQTPLFLADDDMGEENSFAQTSNEHDSDEDSDRGGMMAFSQALNLAGDNRPGAAEDEQEMEGAVLFGDADENRQL</sequence>
<organism evidence="2 3">
    <name type="scientific">Agaricus bisporus var. burnettii</name>
    <dbReference type="NCBI Taxonomy" id="192524"/>
    <lineage>
        <taxon>Eukaryota</taxon>
        <taxon>Fungi</taxon>
        <taxon>Dikarya</taxon>
        <taxon>Basidiomycota</taxon>
        <taxon>Agaricomycotina</taxon>
        <taxon>Agaricomycetes</taxon>
        <taxon>Agaricomycetidae</taxon>
        <taxon>Agaricales</taxon>
        <taxon>Agaricineae</taxon>
        <taxon>Agaricaceae</taxon>
        <taxon>Agaricus</taxon>
    </lineage>
</organism>
<name>A0A8H7KHC7_AGABI</name>
<feature type="region of interest" description="Disordered" evidence="1">
    <location>
        <begin position="106"/>
        <end position="181"/>
    </location>
</feature>
<protein>
    <submittedName>
        <fullName evidence="2">Uncharacterized protein</fullName>
    </submittedName>
</protein>
<evidence type="ECO:0000313" key="3">
    <source>
        <dbReference type="Proteomes" id="UP000629468"/>
    </source>
</evidence>